<comment type="caution">
    <text evidence="2">The sequence shown here is derived from an EMBL/GenBank/DDBJ whole genome shotgun (WGS) entry which is preliminary data.</text>
</comment>
<protein>
    <submittedName>
        <fullName evidence="2">MULE domain-containing protein</fullName>
    </submittedName>
</protein>
<dbReference type="AlphaFoldDB" id="A0A6G0VKE3"/>
<dbReference type="Pfam" id="PF10551">
    <property type="entry name" value="MULE"/>
    <property type="match status" value="1"/>
</dbReference>
<dbReference type="EMBL" id="VUJU01015697">
    <property type="protein sequence ID" value="KAF0692526.1"/>
    <property type="molecule type" value="Genomic_DNA"/>
</dbReference>
<evidence type="ECO:0000313" key="3">
    <source>
        <dbReference type="Proteomes" id="UP000478052"/>
    </source>
</evidence>
<feature type="domain" description="MULE transposase" evidence="1">
    <location>
        <begin position="197"/>
        <end position="300"/>
    </location>
</feature>
<gene>
    <name evidence="2" type="ORF">FWK35_00038790</name>
</gene>
<proteinExistence type="predicted"/>
<dbReference type="InterPro" id="IPR018289">
    <property type="entry name" value="MULE_transposase_dom"/>
</dbReference>
<reference evidence="2 3" key="1">
    <citation type="submission" date="2019-08" db="EMBL/GenBank/DDBJ databases">
        <title>Whole genome of Aphis craccivora.</title>
        <authorList>
            <person name="Voronova N.V."/>
            <person name="Shulinski R.S."/>
            <person name="Bandarenka Y.V."/>
            <person name="Zhorov D.G."/>
            <person name="Warner D."/>
        </authorList>
    </citation>
    <scope>NUCLEOTIDE SEQUENCE [LARGE SCALE GENOMIC DNA]</scope>
    <source>
        <strain evidence="2">180601</strain>
        <tissue evidence="2">Whole Body</tissue>
    </source>
</reference>
<dbReference type="OrthoDB" id="7228644at2759"/>
<dbReference type="Proteomes" id="UP000478052">
    <property type="component" value="Unassembled WGS sequence"/>
</dbReference>
<keyword evidence="3" id="KW-1185">Reference proteome</keyword>
<evidence type="ECO:0000313" key="2">
    <source>
        <dbReference type="EMBL" id="KAF0692526.1"/>
    </source>
</evidence>
<organism evidence="2 3">
    <name type="scientific">Aphis craccivora</name>
    <name type="common">Cowpea aphid</name>
    <dbReference type="NCBI Taxonomy" id="307492"/>
    <lineage>
        <taxon>Eukaryota</taxon>
        <taxon>Metazoa</taxon>
        <taxon>Ecdysozoa</taxon>
        <taxon>Arthropoda</taxon>
        <taxon>Hexapoda</taxon>
        <taxon>Insecta</taxon>
        <taxon>Pterygota</taxon>
        <taxon>Neoptera</taxon>
        <taxon>Paraneoptera</taxon>
        <taxon>Hemiptera</taxon>
        <taxon>Sternorrhyncha</taxon>
        <taxon>Aphidomorpha</taxon>
        <taxon>Aphidoidea</taxon>
        <taxon>Aphididae</taxon>
        <taxon>Aphidini</taxon>
        <taxon>Aphis</taxon>
        <taxon>Aphis</taxon>
    </lineage>
</organism>
<sequence length="400" mass="46553">MQNTISDITLTLMKSTHQKHDILDVNGFLYVFNKIYNRKIDGKKVYYWRCHDCAAKFQTTMIANIHVPDDKGKPFSISDHCHGPIPQIIECKKIKNVIKRKAAETNDTPSSIYQDAIAQVENIIASQISKCSAKSIVKRQRKTNIKEPDHISDLYDLSVDTLSGKKFLNKTIKRNDDYIMIFTTIENCNYLKNSQFWILDGTFKSCPKLFKQFYVVHGSISRDGNEMVFPLVFALMTGKDEDLYNMLFSNLNKFAEENGIFFKENKNLEIITDFELAAINAINNVFPFAIHSACFFHLQQSIYRKIQALGLVTKYKNVLEFNFRARKIASLAFLPPEKVKEAWGILKSEFENDEIDLVTYFEENYVIGKIRMRFRKKEATRYEPCFPIEMWSVHNRTINE</sequence>
<evidence type="ECO:0000259" key="1">
    <source>
        <dbReference type="Pfam" id="PF10551"/>
    </source>
</evidence>
<name>A0A6G0VKE3_APHCR</name>
<dbReference type="PANTHER" id="PTHR47160:SF10">
    <property type="entry name" value="MULE TRANSPOSASE DOMAIN-CONTAINING PROTEIN"/>
    <property type="match status" value="1"/>
</dbReference>
<feature type="non-terminal residue" evidence="2">
    <location>
        <position position="400"/>
    </location>
</feature>
<accession>A0A6G0VKE3</accession>
<dbReference type="PANTHER" id="PTHR47160">
    <property type="entry name" value="PUTATIVE-RELATED"/>
    <property type="match status" value="1"/>
</dbReference>